<keyword evidence="1" id="KW-0812">Transmembrane</keyword>
<evidence type="ECO:0000313" key="3">
    <source>
        <dbReference type="Proteomes" id="UP000008694"/>
    </source>
</evidence>
<reference evidence="3" key="1">
    <citation type="journal article" date="2011" name="Nat. Genet.">
        <title>The Arabidopsis lyrata genome sequence and the basis of rapid genome size change.</title>
        <authorList>
            <person name="Hu T.T."/>
            <person name="Pattyn P."/>
            <person name="Bakker E.G."/>
            <person name="Cao J."/>
            <person name="Cheng J.-F."/>
            <person name="Clark R.M."/>
            <person name="Fahlgren N."/>
            <person name="Fawcett J.A."/>
            <person name="Grimwood J."/>
            <person name="Gundlach H."/>
            <person name="Haberer G."/>
            <person name="Hollister J.D."/>
            <person name="Ossowski S."/>
            <person name="Ottilar R.P."/>
            <person name="Salamov A.A."/>
            <person name="Schneeberger K."/>
            <person name="Spannagl M."/>
            <person name="Wang X."/>
            <person name="Yang L."/>
            <person name="Nasrallah M.E."/>
            <person name="Bergelson J."/>
            <person name="Carrington J.C."/>
            <person name="Gaut B.S."/>
            <person name="Schmutz J."/>
            <person name="Mayer K.F.X."/>
            <person name="Van de Peer Y."/>
            <person name="Grigoriev I.V."/>
            <person name="Nordborg M."/>
            <person name="Weigel D."/>
            <person name="Guo Y.-L."/>
        </authorList>
    </citation>
    <scope>NUCLEOTIDE SEQUENCE [LARGE SCALE GENOMIC DNA]</scope>
    <source>
        <strain evidence="3">cv. MN47</strain>
    </source>
</reference>
<name>D7MXH4_ARALL</name>
<keyword evidence="1" id="KW-0472">Membrane</keyword>
<dbReference type="Gramene" id="scaffold_40800001.1">
    <property type="protein sequence ID" value="scaffold_40800001.1"/>
    <property type="gene ID" value="scaffold_40800001.1"/>
</dbReference>
<dbReference type="EMBL" id="GL348999">
    <property type="protein sequence ID" value="EFH38758.1"/>
    <property type="molecule type" value="Genomic_DNA"/>
</dbReference>
<gene>
    <name evidence="2" type="ORF">ARALYDRAFT_920636</name>
</gene>
<proteinExistence type="predicted"/>
<sequence>MSALVRFFSVLSRITSDQASSDSLCNQIILPAVSHDVIVPIFFLFVFHTKNIF</sequence>
<keyword evidence="1" id="KW-1133">Transmembrane helix</keyword>
<protein>
    <submittedName>
        <fullName evidence="2">Predicted protein</fullName>
    </submittedName>
</protein>
<dbReference type="HOGENOM" id="CLU_3071448_0_0_1"/>
<keyword evidence="3" id="KW-1185">Reference proteome</keyword>
<accession>D7MXH4</accession>
<evidence type="ECO:0000313" key="2">
    <source>
        <dbReference type="EMBL" id="EFH38758.1"/>
    </source>
</evidence>
<dbReference type="Proteomes" id="UP000008694">
    <property type="component" value="Unassembled WGS sequence"/>
</dbReference>
<feature type="transmembrane region" description="Helical" evidence="1">
    <location>
        <begin position="29"/>
        <end position="47"/>
    </location>
</feature>
<organism evidence="3">
    <name type="scientific">Arabidopsis lyrata subsp. lyrata</name>
    <name type="common">Lyre-leaved rock-cress</name>
    <dbReference type="NCBI Taxonomy" id="81972"/>
    <lineage>
        <taxon>Eukaryota</taxon>
        <taxon>Viridiplantae</taxon>
        <taxon>Streptophyta</taxon>
        <taxon>Embryophyta</taxon>
        <taxon>Tracheophyta</taxon>
        <taxon>Spermatophyta</taxon>
        <taxon>Magnoliopsida</taxon>
        <taxon>eudicotyledons</taxon>
        <taxon>Gunneridae</taxon>
        <taxon>Pentapetalae</taxon>
        <taxon>rosids</taxon>
        <taxon>malvids</taxon>
        <taxon>Brassicales</taxon>
        <taxon>Brassicaceae</taxon>
        <taxon>Camelineae</taxon>
        <taxon>Arabidopsis</taxon>
    </lineage>
</organism>
<dbReference type="AlphaFoldDB" id="D7MXH4"/>
<evidence type="ECO:0000256" key="1">
    <source>
        <dbReference type="SAM" id="Phobius"/>
    </source>
</evidence>